<evidence type="ECO:0000256" key="5">
    <source>
        <dbReference type="SAM" id="MobiDB-lite"/>
    </source>
</evidence>
<comment type="subcellular location">
    <subcellularLocation>
        <location evidence="1">Nucleus</location>
    </subcellularLocation>
</comment>
<sequence>MPSTEEELKQALASLSELSDLKTVIEDDASDSASEEARAAALQLLATSTPLFSKLKRLNRRIYNDLQTQKTAVAEERAKVDTARLALQNLKYEESMLELEVKVCQEFQSVFRDIELHDLQEFHQLRSAAAAAATTTTVADAQKPDAAAGWDTTEPTAEVEDDDGDLDDDHKLMLARLRFELKERKRLEAEKQTLQQDKTQVVKQNKDKKAKLEQAEKQLKDLLAAAQAVQAQFESF</sequence>
<dbReference type="Pfam" id="PF09766">
    <property type="entry name" value="FmiP_Thoc5"/>
    <property type="match status" value="1"/>
</dbReference>
<gene>
    <name evidence="6" type="ORF">SPSC_04299</name>
</gene>
<dbReference type="AlphaFoldDB" id="A0A127Z456"/>
<reference evidence="6" key="1">
    <citation type="submission" date="2014-06" db="EMBL/GenBank/DDBJ databases">
        <authorList>
            <person name="Ju J."/>
            <person name="Zhang J."/>
        </authorList>
    </citation>
    <scope>NUCLEOTIDE SEQUENCE</scope>
    <source>
        <strain evidence="6">SscI8</strain>
    </source>
</reference>
<accession>A0A127Z456</accession>
<name>A0A127Z456_9BASI</name>
<keyword evidence="4" id="KW-0175">Coiled coil</keyword>
<proteinExistence type="inferred from homology"/>
<dbReference type="PANTHER" id="PTHR13375">
    <property type="entry name" value="FMS INTERACTING PROTEIN"/>
    <property type="match status" value="1"/>
</dbReference>
<dbReference type="GO" id="GO:0003729">
    <property type="term" value="F:mRNA binding"/>
    <property type="evidence" value="ECO:0007669"/>
    <property type="project" value="TreeGrafter"/>
</dbReference>
<comment type="similarity">
    <text evidence="2">Belongs to the THOC5 family.</text>
</comment>
<feature type="coiled-coil region" evidence="4">
    <location>
        <begin position="177"/>
        <end position="232"/>
    </location>
</feature>
<dbReference type="GO" id="GO:0000445">
    <property type="term" value="C:THO complex part of transcription export complex"/>
    <property type="evidence" value="ECO:0007669"/>
    <property type="project" value="TreeGrafter"/>
</dbReference>
<keyword evidence="3" id="KW-0539">Nucleus</keyword>
<evidence type="ECO:0000256" key="2">
    <source>
        <dbReference type="ARBA" id="ARBA00008044"/>
    </source>
</evidence>
<dbReference type="EMBL" id="LK056678">
    <property type="protein sequence ID" value="CDR88472.1"/>
    <property type="molecule type" value="Genomic_DNA"/>
</dbReference>
<evidence type="ECO:0000256" key="3">
    <source>
        <dbReference type="ARBA" id="ARBA00023242"/>
    </source>
</evidence>
<evidence type="ECO:0008006" key="7">
    <source>
        <dbReference type="Google" id="ProtNLM"/>
    </source>
</evidence>
<evidence type="ECO:0000256" key="1">
    <source>
        <dbReference type="ARBA" id="ARBA00004123"/>
    </source>
</evidence>
<evidence type="ECO:0000256" key="4">
    <source>
        <dbReference type="SAM" id="Coils"/>
    </source>
</evidence>
<protein>
    <recommendedName>
        <fullName evidence="7">Fms interacting protein</fullName>
    </recommendedName>
</protein>
<dbReference type="PANTHER" id="PTHR13375:SF3">
    <property type="entry name" value="THO COMPLEX SUBUNIT 5 HOMOLOG"/>
    <property type="match status" value="1"/>
</dbReference>
<dbReference type="InterPro" id="IPR019163">
    <property type="entry name" value="THO_Thoc5"/>
</dbReference>
<evidence type="ECO:0000313" key="6">
    <source>
        <dbReference type="EMBL" id="CDR88472.1"/>
    </source>
</evidence>
<feature type="region of interest" description="Disordered" evidence="5">
    <location>
        <begin position="139"/>
        <end position="165"/>
    </location>
</feature>
<dbReference type="OrthoDB" id="20582at2759"/>
<dbReference type="GO" id="GO:0006406">
    <property type="term" value="P:mRNA export from nucleus"/>
    <property type="evidence" value="ECO:0007669"/>
    <property type="project" value="TreeGrafter"/>
</dbReference>
<organism evidence="6">
    <name type="scientific">Sporisorium scitamineum</name>
    <dbReference type="NCBI Taxonomy" id="49012"/>
    <lineage>
        <taxon>Eukaryota</taxon>
        <taxon>Fungi</taxon>
        <taxon>Dikarya</taxon>
        <taxon>Basidiomycota</taxon>
        <taxon>Ustilaginomycotina</taxon>
        <taxon>Ustilaginomycetes</taxon>
        <taxon>Ustilaginales</taxon>
        <taxon>Ustilaginaceae</taxon>
        <taxon>Sporisorium</taxon>
    </lineage>
</organism>